<keyword evidence="3" id="KW-1185">Reference proteome</keyword>
<feature type="region of interest" description="Disordered" evidence="1">
    <location>
        <begin position="63"/>
        <end position="87"/>
    </location>
</feature>
<organism evidence="2 3">
    <name type="scientific">Streptomyces litmocidini</name>
    <dbReference type="NCBI Taxonomy" id="67318"/>
    <lineage>
        <taxon>Bacteria</taxon>
        <taxon>Bacillati</taxon>
        <taxon>Actinomycetota</taxon>
        <taxon>Actinomycetes</taxon>
        <taxon>Kitasatosporales</taxon>
        <taxon>Streptomycetaceae</taxon>
        <taxon>Streptomyces</taxon>
    </lineage>
</organism>
<evidence type="ECO:0000313" key="3">
    <source>
        <dbReference type="Proteomes" id="UP001611339"/>
    </source>
</evidence>
<accession>A0ABW7TZ22</accession>
<evidence type="ECO:0000256" key="1">
    <source>
        <dbReference type="SAM" id="MobiDB-lite"/>
    </source>
</evidence>
<name>A0ABW7TZ22_9ACTN</name>
<reference evidence="2 3" key="1">
    <citation type="submission" date="2024-10" db="EMBL/GenBank/DDBJ databases">
        <title>The Natural Products Discovery Center: Release of the First 8490 Sequenced Strains for Exploring Actinobacteria Biosynthetic Diversity.</title>
        <authorList>
            <person name="Kalkreuter E."/>
            <person name="Kautsar S.A."/>
            <person name="Yang D."/>
            <person name="Bader C.D."/>
            <person name="Teijaro C.N."/>
            <person name="Fluegel L."/>
            <person name="Davis C.M."/>
            <person name="Simpson J.R."/>
            <person name="Lauterbach L."/>
            <person name="Steele A.D."/>
            <person name="Gui C."/>
            <person name="Meng S."/>
            <person name="Li G."/>
            <person name="Viehrig K."/>
            <person name="Ye F."/>
            <person name="Su P."/>
            <person name="Kiefer A.F."/>
            <person name="Nichols A."/>
            <person name="Cepeda A.J."/>
            <person name="Yan W."/>
            <person name="Fan B."/>
            <person name="Jiang Y."/>
            <person name="Adhikari A."/>
            <person name="Zheng C.-J."/>
            <person name="Schuster L."/>
            <person name="Cowan T.M."/>
            <person name="Smanski M.J."/>
            <person name="Chevrette M.G."/>
            <person name="De Carvalho L.P.S."/>
            <person name="Shen B."/>
        </authorList>
    </citation>
    <scope>NUCLEOTIDE SEQUENCE [LARGE SCALE GENOMIC DNA]</scope>
    <source>
        <strain evidence="2 3">NPDC020602</strain>
    </source>
</reference>
<dbReference type="RefSeq" id="WP_398707110.1">
    <property type="nucleotide sequence ID" value="NZ_JBIRUI010000001.1"/>
</dbReference>
<sequence length="87" mass="8773">MGLTPAWDGRAWFATSGGVIGTVDTGTGTVRSISTGEDVQNSVSTVPGRTAVTTDHTLHLLSAAPDGTPVVERRAPTTGGRPASPVS</sequence>
<dbReference type="Proteomes" id="UP001611339">
    <property type="component" value="Unassembled WGS sequence"/>
</dbReference>
<gene>
    <name evidence="2" type="ORF">ACH407_03560</name>
</gene>
<dbReference type="EMBL" id="JBIRUI010000001">
    <property type="protein sequence ID" value="MFI1712643.1"/>
    <property type="molecule type" value="Genomic_DNA"/>
</dbReference>
<protein>
    <submittedName>
        <fullName evidence="2">Uncharacterized protein</fullName>
    </submittedName>
</protein>
<comment type="caution">
    <text evidence="2">The sequence shown here is derived from an EMBL/GenBank/DDBJ whole genome shotgun (WGS) entry which is preliminary data.</text>
</comment>
<proteinExistence type="predicted"/>
<evidence type="ECO:0000313" key="2">
    <source>
        <dbReference type="EMBL" id="MFI1712643.1"/>
    </source>
</evidence>